<dbReference type="CDD" id="cd18489">
    <property type="entry name" value="BACK_BTBD7"/>
    <property type="match status" value="1"/>
</dbReference>
<dbReference type="SUPFAM" id="SSF54695">
    <property type="entry name" value="POZ domain"/>
    <property type="match status" value="2"/>
</dbReference>
<dbReference type="RefSeq" id="XP_006815499.1">
    <property type="nucleotide sequence ID" value="XM_006815436.1"/>
</dbReference>
<keyword evidence="3" id="KW-1185">Reference proteome</keyword>
<accession>A0ABM0M658</accession>
<dbReference type="CDD" id="cd18283">
    <property type="entry name" value="BTB1_POZ_BTBD7"/>
    <property type="match status" value="1"/>
</dbReference>
<dbReference type="PANTHER" id="PTHR16064">
    <property type="entry name" value="BTB POZ DOMAIN CONTAINING 7"/>
    <property type="match status" value="1"/>
</dbReference>
<dbReference type="InterPro" id="IPR047936">
    <property type="entry name" value="BTBD7_BACK"/>
</dbReference>
<dbReference type="PROSITE" id="PS50097">
    <property type="entry name" value="BTB"/>
    <property type="match status" value="2"/>
</dbReference>
<evidence type="ECO:0000313" key="3">
    <source>
        <dbReference type="Proteomes" id="UP000694865"/>
    </source>
</evidence>
<dbReference type="SMART" id="SM00225">
    <property type="entry name" value="BTB"/>
    <property type="match status" value="2"/>
</dbReference>
<organism evidence="3 4">
    <name type="scientific">Saccoglossus kowalevskii</name>
    <name type="common">Acorn worm</name>
    <dbReference type="NCBI Taxonomy" id="10224"/>
    <lineage>
        <taxon>Eukaryota</taxon>
        <taxon>Metazoa</taxon>
        <taxon>Hemichordata</taxon>
        <taxon>Enteropneusta</taxon>
        <taxon>Harrimaniidae</taxon>
        <taxon>Saccoglossus</taxon>
    </lineage>
</organism>
<dbReference type="InterPro" id="IPR011333">
    <property type="entry name" value="SKP1/BTB/POZ_sf"/>
</dbReference>
<gene>
    <name evidence="4" type="primary">LOC100373358</name>
</gene>
<dbReference type="GeneID" id="100373358"/>
<feature type="compositionally biased region" description="Basic and acidic residues" evidence="1">
    <location>
        <begin position="9"/>
        <end position="21"/>
    </location>
</feature>
<protein>
    <submittedName>
        <fullName evidence="4">BTB/POZ domain-containing protein 7-like</fullName>
    </submittedName>
</protein>
<feature type="domain" description="BTB" evidence="2">
    <location>
        <begin position="152"/>
        <end position="221"/>
    </location>
</feature>
<evidence type="ECO:0000259" key="2">
    <source>
        <dbReference type="PROSITE" id="PS50097"/>
    </source>
</evidence>
<dbReference type="InterPro" id="IPR000210">
    <property type="entry name" value="BTB/POZ_dom"/>
</dbReference>
<proteinExistence type="predicted"/>
<dbReference type="InterPro" id="IPR047935">
    <property type="entry name" value="BTBD7_BTB_POZ_second"/>
</dbReference>
<dbReference type="InterPro" id="IPR042345">
    <property type="entry name" value="Btbd7"/>
</dbReference>
<sequence length="819" mass="92752">MGVNTSTSQEKEKEKEKEKQLARLQSSSSLTQYSDALAYPEYFLEPRGSSSSSGGAGISMSSSGKDKKKKSAGFATLRKKFIRRRKSSKYDHARIIRDLVSGWSMRDLNALVEEYEATNVLKELTIHANLARPHASCLKEDLSDLYDYKYCTDIDLIFLGTCFPVHRGILSLRCPYFRDLLRRHPQYGAQVHVDIRTKGMDISTFSALLRYLYTGDFNTQVSRLENLDVLVKLGDQFGTPNLLEHDFRHLLETGEFCDAVLVFSSEPAAEVQGQEAASIGAIYEELFCHKSILAARSPFFRNLLHRRCRSGEELTERTLQQPTRIVLDESIIPKRYARVLLHAIYLDVVDLSFVIQDSPSMGSLGEVQAMVSGRGQLTRTEEAMEVYQIARFLDLTIMAQACEDIIAESLCQDNLITILNWSSQAHGSQWVNRQAMHFLREEFLAIATSPVLCELNKGYLIEGLKSDYLQVRNKNTCWYLLKWAEHQLIKRIEEREPNLLSNTQHSVSKKGIKRRDLDDSELREILSDILPYIRVDHIIPHSNEVLTNVIRRGLISTPPSHMFGSDDESLVINPWIRCKNNPMYVKPRLFTPYMDEVKAILDEHMVAEMELVRLRMIRMSHIPDTLYMVDAKSYQSRGYTQVDAVTDPSVIAGSLPAPDVHTTRAIMEREKELCRSNLTQRAFSLPCSDIGAVIHEIQKRVVREFGLPDEAVEIFKSGGEDASTDPTNDYYSHSRRNVEQEWCGHPETPVLANPPDSPVAAAAAQVVPMLSEMMPDIAMATGPDITIATAPSINQMLLREPELGDEHFVRDKNGQMGEL</sequence>
<dbReference type="Gene3D" id="1.25.40.420">
    <property type="match status" value="1"/>
</dbReference>
<evidence type="ECO:0000256" key="1">
    <source>
        <dbReference type="SAM" id="MobiDB-lite"/>
    </source>
</evidence>
<dbReference type="Proteomes" id="UP000694865">
    <property type="component" value="Unplaced"/>
</dbReference>
<feature type="region of interest" description="Disordered" evidence="1">
    <location>
        <begin position="1"/>
        <end position="29"/>
    </location>
</feature>
<evidence type="ECO:0000313" key="4">
    <source>
        <dbReference type="RefSeq" id="XP_006815499.1"/>
    </source>
</evidence>
<feature type="domain" description="BTB" evidence="2">
    <location>
        <begin position="257"/>
        <end position="353"/>
    </location>
</feature>
<dbReference type="CDD" id="cd18284">
    <property type="entry name" value="BTB2_POZ_BTBD7"/>
    <property type="match status" value="1"/>
</dbReference>
<name>A0ABM0M658_SACKO</name>
<dbReference type="PANTHER" id="PTHR16064:SF3">
    <property type="entry name" value="BTB_POZ DOMAIN-CONTAINING PROTEIN 7"/>
    <property type="match status" value="1"/>
</dbReference>
<dbReference type="InterPro" id="IPR047934">
    <property type="entry name" value="BTBD7_BTB_POZ_first"/>
</dbReference>
<feature type="compositionally biased region" description="Low complexity" evidence="1">
    <location>
        <begin position="48"/>
        <end position="63"/>
    </location>
</feature>
<feature type="region of interest" description="Disordered" evidence="1">
    <location>
        <begin position="46"/>
        <end position="71"/>
    </location>
</feature>
<dbReference type="Pfam" id="PF00651">
    <property type="entry name" value="BTB"/>
    <property type="match status" value="1"/>
</dbReference>
<reference evidence="4" key="1">
    <citation type="submission" date="2025-08" db="UniProtKB">
        <authorList>
            <consortium name="RefSeq"/>
        </authorList>
    </citation>
    <scope>IDENTIFICATION</scope>
    <source>
        <tissue evidence="4">Testes</tissue>
    </source>
</reference>
<dbReference type="Gene3D" id="3.30.710.10">
    <property type="entry name" value="Potassium Channel Kv1.1, Chain A"/>
    <property type="match status" value="2"/>
</dbReference>